<dbReference type="Pfam" id="PF00534">
    <property type="entry name" value="Glycos_transf_1"/>
    <property type="match status" value="1"/>
</dbReference>
<protein>
    <submittedName>
        <fullName evidence="2">Putative glycosyl transferase</fullName>
    </submittedName>
</protein>
<dbReference type="AlphaFoldDB" id="A0A1Z4KPF4"/>
<dbReference type="InterPro" id="IPR001296">
    <property type="entry name" value="Glyco_trans_1"/>
</dbReference>
<dbReference type="GO" id="GO:0016757">
    <property type="term" value="F:glycosyltransferase activity"/>
    <property type="evidence" value="ECO:0007669"/>
    <property type="project" value="InterPro"/>
</dbReference>
<dbReference type="Proteomes" id="UP000217507">
    <property type="component" value="Chromosome"/>
</dbReference>
<dbReference type="SUPFAM" id="SSF53756">
    <property type="entry name" value="UDP-Glycosyltransferase/glycogen phosphorylase"/>
    <property type="match status" value="1"/>
</dbReference>
<dbReference type="PANTHER" id="PTHR12526">
    <property type="entry name" value="GLYCOSYLTRANSFERASE"/>
    <property type="match status" value="1"/>
</dbReference>
<name>A0A1Z4KPF4_ANAVA</name>
<gene>
    <name evidence="2" type="ORF">NIES23_36430</name>
</gene>
<keyword evidence="2" id="KW-0808">Transferase</keyword>
<evidence type="ECO:0000313" key="2">
    <source>
        <dbReference type="EMBL" id="BAY70834.1"/>
    </source>
</evidence>
<evidence type="ECO:0000313" key="3">
    <source>
        <dbReference type="Proteomes" id="UP000217507"/>
    </source>
</evidence>
<reference evidence="2 3" key="1">
    <citation type="submission" date="2017-06" db="EMBL/GenBank/DDBJ databases">
        <title>Genome sequencing of cyanobaciteial culture collection at National Institute for Environmental Studies (NIES).</title>
        <authorList>
            <person name="Hirose Y."/>
            <person name="Shimura Y."/>
            <person name="Fujisawa T."/>
            <person name="Nakamura Y."/>
            <person name="Kawachi M."/>
        </authorList>
    </citation>
    <scope>NUCLEOTIDE SEQUENCE [LARGE SCALE GENOMIC DNA]</scope>
    <source>
        <strain evidence="2 3">NIES-23</strain>
    </source>
</reference>
<organism evidence="2 3">
    <name type="scientific">Trichormus variabilis NIES-23</name>
    <dbReference type="NCBI Taxonomy" id="1973479"/>
    <lineage>
        <taxon>Bacteria</taxon>
        <taxon>Bacillati</taxon>
        <taxon>Cyanobacteriota</taxon>
        <taxon>Cyanophyceae</taxon>
        <taxon>Nostocales</taxon>
        <taxon>Nostocaceae</taxon>
        <taxon>Trichormus</taxon>
    </lineage>
</organism>
<sequence length="341" mass="38206">MFFYPSLGGSETNAEILARQFSQMGHKVIVVTQTIGNNLDANGLPFPFEVIRNPHWMKLVKLVKWCDVYFHNGISVRAAWPLLIFNKPWVIRHQVWIRRIDGSVNRIGGNPNDWIVKIKRWINQFAVSIAISEAIAEHLNCPSFVIPNPYRDYLFRIIPEANRNKEIVFLGRLVSEKGVDILLESLASLAEYRLSPLLTIVGDGPEKAKLELKSKKLGIHQRVVFVGSKVGEELVSLLNEHQIMVIPSLYDEPFGVVALEGIACGCVVVGSEGGGLKDAIGSCGLTFPNGNVEQLTNILFNLLTHPEQMKFYRDNAELHLARHTSKAIAKEYMKVLEAAVK</sequence>
<evidence type="ECO:0000259" key="1">
    <source>
        <dbReference type="Pfam" id="PF00534"/>
    </source>
</evidence>
<dbReference type="CDD" id="cd03801">
    <property type="entry name" value="GT4_PimA-like"/>
    <property type="match status" value="1"/>
</dbReference>
<proteinExistence type="predicted"/>
<accession>A0A1Z4KPF4</accession>
<feature type="domain" description="Glycosyl transferase family 1" evidence="1">
    <location>
        <begin position="156"/>
        <end position="317"/>
    </location>
</feature>
<dbReference type="Gene3D" id="3.40.50.2000">
    <property type="entry name" value="Glycogen Phosphorylase B"/>
    <property type="match status" value="2"/>
</dbReference>
<dbReference type="EMBL" id="AP018216">
    <property type="protein sequence ID" value="BAY70834.1"/>
    <property type="molecule type" value="Genomic_DNA"/>
</dbReference>